<dbReference type="AlphaFoldDB" id="A0A1I4MRR0"/>
<organism evidence="2 3">
    <name type="scientific">Nitrosomonas communis</name>
    <dbReference type="NCBI Taxonomy" id="44574"/>
    <lineage>
        <taxon>Bacteria</taxon>
        <taxon>Pseudomonadati</taxon>
        <taxon>Pseudomonadota</taxon>
        <taxon>Betaproteobacteria</taxon>
        <taxon>Nitrosomonadales</taxon>
        <taxon>Nitrosomonadaceae</taxon>
        <taxon>Nitrosomonas</taxon>
    </lineage>
</organism>
<proteinExistence type="predicted"/>
<protein>
    <recommendedName>
        <fullName evidence="1">DUF4214 domain-containing protein</fullName>
    </recommendedName>
</protein>
<dbReference type="Proteomes" id="UP000183287">
    <property type="component" value="Unassembled WGS sequence"/>
</dbReference>
<sequence length="112" mass="13084">MNYPSLQEQNLINLEQLRAYHTERFIRLGYHCILGREVDADGLHHYLQLFHQKLEPTEFLLTLRNSDEYKMKFSSFKESANQAALENNAGIVDELFSSATMRRVANFFKAKA</sequence>
<dbReference type="InterPro" id="IPR025282">
    <property type="entry name" value="DUF4214"/>
</dbReference>
<gene>
    <name evidence="2" type="ORF">SAMN05421863_101157</name>
</gene>
<dbReference type="InterPro" id="IPR038255">
    <property type="entry name" value="PBS_linker_sf"/>
</dbReference>
<evidence type="ECO:0000313" key="3">
    <source>
        <dbReference type="Proteomes" id="UP000183287"/>
    </source>
</evidence>
<reference evidence="3" key="1">
    <citation type="submission" date="2016-10" db="EMBL/GenBank/DDBJ databases">
        <authorList>
            <person name="Varghese N."/>
            <person name="Submissions S."/>
        </authorList>
    </citation>
    <scope>NUCLEOTIDE SEQUENCE [LARGE SCALE GENOMIC DNA]</scope>
    <source>
        <strain evidence="3">Nm44</strain>
    </source>
</reference>
<feature type="domain" description="DUF4214" evidence="1">
    <location>
        <begin position="21"/>
        <end position="73"/>
    </location>
</feature>
<dbReference type="EMBL" id="FOUB01000011">
    <property type="protein sequence ID" value="SFM05974.1"/>
    <property type="molecule type" value="Genomic_DNA"/>
</dbReference>
<evidence type="ECO:0000259" key="1">
    <source>
        <dbReference type="Pfam" id="PF13946"/>
    </source>
</evidence>
<dbReference type="Pfam" id="PF13946">
    <property type="entry name" value="DUF4214"/>
    <property type="match status" value="1"/>
</dbReference>
<name>A0A1I4MRR0_9PROT</name>
<keyword evidence="3" id="KW-1185">Reference proteome</keyword>
<accession>A0A1I4MRR0</accession>
<dbReference type="Gene3D" id="1.10.3130.20">
    <property type="entry name" value="Phycobilisome linker domain"/>
    <property type="match status" value="1"/>
</dbReference>
<dbReference type="OrthoDB" id="9790457at2"/>
<dbReference type="RefSeq" id="WP_074904561.1">
    <property type="nucleotide sequence ID" value="NZ_FOUB01000011.1"/>
</dbReference>
<evidence type="ECO:0000313" key="2">
    <source>
        <dbReference type="EMBL" id="SFM05974.1"/>
    </source>
</evidence>